<sequence>MKLIALLFIVASAALLLLDVAVASPTKDHGESDLQGMMRSDAAVKEFVQRKLEQMYDDGSSAVKLRWEYPDDGETGVKQFSVDDLVTALFALVTLAESMDEHFPDEDHKDILLSFRNLHWNASSVPRQCSFKCKV</sequence>
<comment type="caution">
    <text evidence="2">The sequence shown here is derived from an EMBL/GenBank/DDBJ whole genome shotgun (WGS) entry which is preliminary data.</text>
</comment>
<evidence type="ECO:0000256" key="1">
    <source>
        <dbReference type="SAM" id="SignalP"/>
    </source>
</evidence>
<dbReference type="OrthoDB" id="2265963at2759"/>
<evidence type="ECO:0008006" key="4">
    <source>
        <dbReference type="Google" id="ProtNLM"/>
    </source>
</evidence>
<protein>
    <recommendedName>
        <fullName evidence="4">4a-hydroxytetrahydrobiopterin dehydratase</fullName>
    </recommendedName>
</protein>
<dbReference type="AlphaFoldDB" id="A0A162U0K6"/>
<dbReference type="Proteomes" id="UP000077051">
    <property type="component" value="Unassembled WGS sequence"/>
</dbReference>
<name>A0A162U0K6_MUCCL</name>
<proteinExistence type="predicted"/>
<accession>A0A162U0K6</accession>
<evidence type="ECO:0000313" key="3">
    <source>
        <dbReference type="Proteomes" id="UP000077051"/>
    </source>
</evidence>
<feature type="signal peptide" evidence="1">
    <location>
        <begin position="1"/>
        <end position="23"/>
    </location>
</feature>
<feature type="chain" id="PRO_5007840015" description="4a-hydroxytetrahydrobiopterin dehydratase" evidence="1">
    <location>
        <begin position="24"/>
        <end position="135"/>
    </location>
</feature>
<dbReference type="VEuPathDB" id="FungiDB:MUCCIDRAFT_158746"/>
<organism evidence="2 3">
    <name type="scientific">Mucor lusitanicus CBS 277.49</name>
    <dbReference type="NCBI Taxonomy" id="747725"/>
    <lineage>
        <taxon>Eukaryota</taxon>
        <taxon>Fungi</taxon>
        <taxon>Fungi incertae sedis</taxon>
        <taxon>Mucoromycota</taxon>
        <taxon>Mucoromycotina</taxon>
        <taxon>Mucoromycetes</taxon>
        <taxon>Mucorales</taxon>
        <taxon>Mucorineae</taxon>
        <taxon>Mucoraceae</taxon>
        <taxon>Mucor</taxon>
    </lineage>
</organism>
<keyword evidence="3" id="KW-1185">Reference proteome</keyword>
<dbReference type="EMBL" id="AMYB01000001">
    <property type="protein sequence ID" value="OAD08542.1"/>
    <property type="molecule type" value="Genomic_DNA"/>
</dbReference>
<evidence type="ECO:0000313" key="2">
    <source>
        <dbReference type="EMBL" id="OAD08542.1"/>
    </source>
</evidence>
<reference evidence="2 3" key="1">
    <citation type="submission" date="2015-06" db="EMBL/GenBank/DDBJ databases">
        <title>Expansion of signal transduction pathways in fungi by whole-genome duplication.</title>
        <authorList>
            <consortium name="DOE Joint Genome Institute"/>
            <person name="Corrochano L.M."/>
            <person name="Kuo A."/>
            <person name="Marcet-Houben M."/>
            <person name="Polaino S."/>
            <person name="Salamov A."/>
            <person name="Villalobos J.M."/>
            <person name="Alvarez M.I."/>
            <person name="Avalos J."/>
            <person name="Benito E.P."/>
            <person name="Benoit I."/>
            <person name="Burger G."/>
            <person name="Camino L.P."/>
            <person name="Canovas D."/>
            <person name="Cerda-Olmedo E."/>
            <person name="Cheng J.-F."/>
            <person name="Dominguez A."/>
            <person name="Elias M."/>
            <person name="Eslava A.P."/>
            <person name="Glaser F."/>
            <person name="Grimwood J."/>
            <person name="Gutierrez G."/>
            <person name="Heitman J."/>
            <person name="Henrissat B."/>
            <person name="Iturriaga E.A."/>
            <person name="Lang B.F."/>
            <person name="Lavin J.L."/>
            <person name="Lee S."/>
            <person name="Li W."/>
            <person name="Lindquist E."/>
            <person name="Lopez-Garcia S."/>
            <person name="Luque E.M."/>
            <person name="Marcos A.T."/>
            <person name="Martin J."/>
            <person name="Mccluskey K."/>
            <person name="Medina H.R."/>
            <person name="Miralles-Duran A."/>
            <person name="Miyazaki A."/>
            <person name="Munoz-Torres E."/>
            <person name="Oguiza J.A."/>
            <person name="Ohm R."/>
            <person name="Olmedo M."/>
            <person name="Orejas M."/>
            <person name="Ortiz-Castellanos L."/>
            <person name="Pisabarro A.G."/>
            <person name="Rodriguez-Romero J."/>
            <person name="Ruiz-Herrera J."/>
            <person name="Ruiz-Vazquez R."/>
            <person name="Sanz C."/>
            <person name="Schackwitz W."/>
            <person name="Schmutz J."/>
            <person name="Shahriari M."/>
            <person name="Shelest E."/>
            <person name="Silva-Franco F."/>
            <person name="Soanes D."/>
            <person name="Syed K."/>
            <person name="Tagua V.G."/>
            <person name="Talbot N.J."/>
            <person name="Thon M."/>
            <person name="De Vries R.P."/>
            <person name="Wiebenga A."/>
            <person name="Yadav J.S."/>
            <person name="Braun E.L."/>
            <person name="Baker S."/>
            <person name="Garre V."/>
            <person name="Horwitz B."/>
            <person name="Torres-Martinez S."/>
            <person name="Idnurm A."/>
            <person name="Herrera-Estrella A."/>
            <person name="Gabaldon T."/>
            <person name="Grigoriev I.V."/>
        </authorList>
    </citation>
    <scope>NUCLEOTIDE SEQUENCE [LARGE SCALE GENOMIC DNA]</scope>
    <source>
        <strain evidence="2 3">CBS 277.49</strain>
    </source>
</reference>
<keyword evidence="1" id="KW-0732">Signal</keyword>
<gene>
    <name evidence="2" type="ORF">MUCCIDRAFT_158746</name>
</gene>